<keyword evidence="5 6" id="KW-0472">Membrane</keyword>
<proteinExistence type="inferred from homology"/>
<dbReference type="InterPro" id="IPR006214">
    <property type="entry name" value="Bax_inhibitor_1-related"/>
</dbReference>
<dbReference type="GO" id="GO:0005886">
    <property type="term" value="C:plasma membrane"/>
    <property type="evidence" value="ECO:0007669"/>
    <property type="project" value="TreeGrafter"/>
</dbReference>
<comment type="similarity">
    <text evidence="2 6">Belongs to the BI1 family.</text>
</comment>
<evidence type="ECO:0000256" key="3">
    <source>
        <dbReference type="ARBA" id="ARBA00022692"/>
    </source>
</evidence>
<dbReference type="PANTHER" id="PTHR23291:SF50">
    <property type="entry name" value="PROTEIN LIFEGUARD 4"/>
    <property type="match status" value="1"/>
</dbReference>
<sequence>MDNEEVKMDYTKLNQAGYAPSQATYDMGLRDYMVAIYKYMAFALILTGVVAFTVSTSEAMMQAIFGSPLVWVVMLAPVGIAFFLSASFQRLSLQAVQTTFWVYAATIGLSLSSIFMMYTGTSIARVFFITASVFGAMSIYGYTTKKDLTNFGSFLIMGLIGVIIASVVNIFLKSSMMEFMLSLIGLFIFIGLTAYDVQKIKHTYYAVGGSGEIASKVAIYGALNLYMDFINIFIHLLRFMGDRRE</sequence>
<keyword evidence="8" id="KW-1185">Reference proteome</keyword>
<feature type="transmembrane region" description="Helical" evidence="6">
    <location>
        <begin position="126"/>
        <end position="142"/>
    </location>
</feature>
<evidence type="ECO:0000313" key="7">
    <source>
        <dbReference type="EMBL" id="KIE04576.1"/>
    </source>
</evidence>
<dbReference type="EMBL" id="JSWE01000180">
    <property type="protein sequence ID" value="KIE04576.1"/>
    <property type="molecule type" value="Genomic_DNA"/>
</dbReference>
<keyword evidence="4 6" id="KW-1133">Transmembrane helix</keyword>
<evidence type="ECO:0000256" key="1">
    <source>
        <dbReference type="ARBA" id="ARBA00004141"/>
    </source>
</evidence>
<evidence type="ECO:0000256" key="5">
    <source>
        <dbReference type="ARBA" id="ARBA00023136"/>
    </source>
</evidence>
<dbReference type="PANTHER" id="PTHR23291">
    <property type="entry name" value="BAX INHIBITOR-RELATED"/>
    <property type="match status" value="1"/>
</dbReference>
<feature type="transmembrane region" description="Helical" evidence="6">
    <location>
        <begin position="217"/>
        <end position="237"/>
    </location>
</feature>
<feature type="transmembrane region" description="Helical" evidence="6">
    <location>
        <begin position="179"/>
        <end position="197"/>
    </location>
</feature>
<feature type="transmembrane region" description="Helical" evidence="6">
    <location>
        <begin position="100"/>
        <end position="119"/>
    </location>
</feature>
<dbReference type="Proteomes" id="UP000031258">
    <property type="component" value="Unassembled WGS sequence"/>
</dbReference>
<gene>
    <name evidence="7" type="ORF">NF27_HJ00290</name>
</gene>
<evidence type="ECO:0000256" key="6">
    <source>
        <dbReference type="RuleBase" id="RU004379"/>
    </source>
</evidence>
<dbReference type="Pfam" id="PF01027">
    <property type="entry name" value="Bax1-I"/>
    <property type="match status" value="1"/>
</dbReference>
<dbReference type="AlphaFoldDB" id="A0A0C1MXG0"/>
<protein>
    <recommendedName>
        <fullName evidence="9">Inner membrane protein YbhL</fullName>
    </recommendedName>
</protein>
<organism evidence="7 8">
    <name type="scientific">Candidatus Jidaibacter acanthamoebae</name>
    <dbReference type="NCBI Taxonomy" id="86105"/>
    <lineage>
        <taxon>Bacteria</taxon>
        <taxon>Pseudomonadati</taxon>
        <taxon>Pseudomonadota</taxon>
        <taxon>Alphaproteobacteria</taxon>
        <taxon>Rickettsiales</taxon>
        <taxon>Candidatus Midichloriaceae</taxon>
        <taxon>Candidatus Jidaibacter</taxon>
    </lineage>
</organism>
<reference evidence="7 8" key="1">
    <citation type="submission" date="2014-11" db="EMBL/GenBank/DDBJ databases">
        <title>A Rickettsiales Symbiont of Amoebae With Ancient Features.</title>
        <authorList>
            <person name="Schulz F."/>
            <person name="Martijn J."/>
            <person name="Wascher F."/>
            <person name="Kostanjsek R."/>
            <person name="Ettema T.J."/>
            <person name="Horn M."/>
        </authorList>
    </citation>
    <scope>NUCLEOTIDE SEQUENCE [LARGE SCALE GENOMIC DNA]</scope>
    <source>
        <strain evidence="7 8">UWC36</strain>
    </source>
</reference>
<dbReference type="CDD" id="cd10432">
    <property type="entry name" value="BI-1-like_bacterial"/>
    <property type="match status" value="1"/>
</dbReference>
<accession>A0A0C1MXG0</accession>
<feature type="transmembrane region" description="Helical" evidence="6">
    <location>
        <begin position="154"/>
        <end position="172"/>
    </location>
</feature>
<dbReference type="PATRIC" id="fig|86105.3.peg.1595"/>
<keyword evidence="3 6" id="KW-0812">Transmembrane</keyword>
<name>A0A0C1MXG0_9RICK</name>
<comment type="caution">
    <text evidence="7">The sequence shown here is derived from an EMBL/GenBank/DDBJ whole genome shotgun (WGS) entry which is preliminary data.</text>
</comment>
<evidence type="ECO:0000256" key="4">
    <source>
        <dbReference type="ARBA" id="ARBA00022989"/>
    </source>
</evidence>
<feature type="transmembrane region" description="Helical" evidence="6">
    <location>
        <begin position="69"/>
        <end position="88"/>
    </location>
</feature>
<evidence type="ECO:0008006" key="9">
    <source>
        <dbReference type="Google" id="ProtNLM"/>
    </source>
</evidence>
<comment type="subcellular location">
    <subcellularLocation>
        <location evidence="1">Membrane</location>
        <topology evidence="1">Multi-pass membrane protein</topology>
    </subcellularLocation>
</comment>
<feature type="transmembrane region" description="Helical" evidence="6">
    <location>
        <begin position="36"/>
        <end position="57"/>
    </location>
</feature>
<dbReference type="STRING" id="86105.NF27_HJ00290"/>
<evidence type="ECO:0000256" key="2">
    <source>
        <dbReference type="ARBA" id="ARBA00010350"/>
    </source>
</evidence>
<evidence type="ECO:0000313" key="8">
    <source>
        <dbReference type="Proteomes" id="UP000031258"/>
    </source>
</evidence>